<dbReference type="InterPro" id="IPR039429">
    <property type="entry name" value="SHMT-like_dom"/>
</dbReference>
<comment type="caution">
    <text evidence="14">The sequence shown here is derived from an EMBL/GenBank/DDBJ whole genome shotgun (WGS) entry which is preliminary data.</text>
</comment>
<comment type="cofactor">
    <cofactor evidence="1 11 12">
        <name>pyridoxal 5'-phosphate</name>
        <dbReference type="ChEBI" id="CHEBI:597326"/>
    </cofactor>
</comment>
<dbReference type="NCBIfam" id="NF000586">
    <property type="entry name" value="PRK00011.1"/>
    <property type="match status" value="1"/>
</dbReference>
<comment type="similarity">
    <text evidence="3 11">Belongs to the SHMT family.</text>
</comment>
<proteinExistence type="inferred from homology"/>
<keyword evidence="9 11" id="KW-0663">Pyridoxal phosphate</keyword>
<feature type="binding site" evidence="11">
    <location>
        <position position="245"/>
    </location>
    <ligand>
        <name>(6S)-5,6,7,8-tetrahydrofolate</name>
        <dbReference type="ChEBI" id="CHEBI:57453"/>
    </ligand>
</feature>
<dbReference type="PANTHER" id="PTHR11680:SF35">
    <property type="entry name" value="SERINE HYDROXYMETHYLTRANSFERASE 1"/>
    <property type="match status" value="1"/>
</dbReference>
<comment type="subunit">
    <text evidence="4 11">Homodimer.</text>
</comment>
<evidence type="ECO:0000256" key="7">
    <source>
        <dbReference type="ARBA" id="ARBA00022605"/>
    </source>
</evidence>
<dbReference type="PIRSF" id="PIRSF000412">
    <property type="entry name" value="SHMT"/>
    <property type="match status" value="1"/>
</dbReference>
<dbReference type="GO" id="GO:0008168">
    <property type="term" value="F:methyltransferase activity"/>
    <property type="evidence" value="ECO:0007669"/>
    <property type="project" value="UniProtKB-KW"/>
</dbReference>
<feature type="binding site" evidence="11">
    <location>
        <position position="121"/>
    </location>
    <ligand>
        <name>(6S)-5,6,7,8-tetrahydrofolate</name>
        <dbReference type="ChEBI" id="CHEBI:57453"/>
    </ligand>
</feature>
<dbReference type="InterPro" id="IPR015422">
    <property type="entry name" value="PyrdxlP-dep_Trfase_small"/>
</dbReference>
<keyword evidence="7 11" id="KW-0028">Amino-acid biosynthesis</keyword>
<dbReference type="GO" id="GO:0019264">
    <property type="term" value="P:glycine biosynthetic process from serine"/>
    <property type="evidence" value="ECO:0007669"/>
    <property type="project" value="UniProtKB-UniRule"/>
</dbReference>
<dbReference type="RefSeq" id="WP_045611715.1">
    <property type="nucleotide sequence ID" value="NZ_JYGP01000002.1"/>
</dbReference>
<evidence type="ECO:0000313" key="15">
    <source>
        <dbReference type="Proteomes" id="UP000033538"/>
    </source>
</evidence>
<comment type="subcellular location">
    <subcellularLocation>
        <location evidence="2 11">Cytoplasm</location>
    </subcellularLocation>
</comment>
<dbReference type="Gene3D" id="3.90.1150.10">
    <property type="entry name" value="Aspartate Aminotransferase, domain 1"/>
    <property type="match status" value="1"/>
</dbReference>
<dbReference type="GO" id="GO:0004372">
    <property type="term" value="F:glycine hydroxymethyltransferase activity"/>
    <property type="evidence" value="ECO:0007669"/>
    <property type="project" value="UniProtKB-UniRule"/>
</dbReference>
<keyword evidence="14" id="KW-0489">Methyltransferase</keyword>
<evidence type="ECO:0000313" key="14">
    <source>
        <dbReference type="EMBL" id="KJQ68508.1"/>
    </source>
</evidence>
<dbReference type="InterPro" id="IPR001085">
    <property type="entry name" value="Ser_HO-MeTrfase"/>
</dbReference>
<evidence type="ECO:0000256" key="2">
    <source>
        <dbReference type="ARBA" id="ARBA00004496"/>
    </source>
</evidence>
<evidence type="ECO:0000256" key="1">
    <source>
        <dbReference type="ARBA" id="ARBA00001933"/>
    </source>
</evidence>
<dbReference type="UniPathway" id="UPA00288">
    <property type="reaction ID" value="UER01023"/>
</dbReference>
<keyword evidence="6 11" id="KW-0554">One-carbon metabolism</keyword>
<dbReference type="FunFam" id="3.40.640.10:FF:000001">
    <property type="entry name" value="Serine hydroxymethyltransferase"/>
    <property type="match status" value="1"/>
</dbReference>
<comment type="catalytic activity">
    <reaction evidence="11">
        <text>(6R)-5,10-methylene-5,6,7,8-tetrahydrofolate + glycine + H2O = (6S)-5,6,7,8-tetrahydrofolate + L-serine</text>
        <dbReference type="Rhea" id="RHEA:15481"/>
        <dbReference type="ChEBI" id="CHEBI:15377"/>
        <dbReference type="ChEBI" id="CHEBI:15636"/>
        <dbReference type="ChEBI" id="CHEBI:33384"/>
        <dbReference type="ChEBI" id="CHEBI:57305"/>
        <dbReference type="ChEBI" id="CHEBI:57453"/>
        <dbReference type="EC" id="2.1.2.1"/>
    </reaction>
</comment>
<comment type="function">
    <text evidence="10">Catalyzes the reversible interconversion of serine and glycine with tetrahydrofolate (THF) serving as the one-carbon carrier. This reaction serves as the major source of one-carbon groups required for the biosynthesis of purines, thymidylate, methionine, and other important biomolecules. Also exhibits THF-independent aldolase activity toward beta-hydroxyamino acids, producing glycine and aldehydes, via a retro-aldol mechanism. Thus, is able to catalyze the cleavage of L-allo-threonine.</text>
</comment>
<dbReference type="GO" id="GO:0032259">
    <property type="term" value="P:methylation"/>
    <property type="evidence" value="ECO:0007669"/>
    <property type="project" value="UniProtKB-KW"/>
</dbReference>
<dbReference type="Gene3D" id="3.40.640.10">
    <property type="entry name" value="Type I PLP-dependent aspartate aminotransferase-like (Major domain)"/>
    <property type="match status" value="1"/>
</dbReference>
<dbReference type="Proteomes" id="UP000033538">
    <property type="component" value="Unassembled WGS sequence"/>
</dbReference>
<comment type="pathway">
    <text evidence="11">Amino-acid biosynthesis; glycine biosynthesis; glycine from L-serine: step 1/1.</text>
</comment>
<keyword evidence="8 11" id="KW-0808">Transferase</keyword>
<dbReference type="UniPathway" id="UPA00193"/>
<accession>A0A0F2DC93</accession>
<dbReference type="InterPro" id="IPR049943">
    <property type="entry name" value="Ser_HO-MeTrfase-like"/>
</dbReference>
<evidence type="ECO:0000256" key="12">
    <source>
        <dbReference type="PIRSR" id="PIRSR000412-50"/>
    </source>
</evidence>
<name>A0A0F2DC93_STRMT</name>
<evidence type="ECO:0000256" key="11">
    <source>
        <dbReference type="HAMAP-Rule" id="MF_00051"/>
    </source>
</evidence>
<evidence type="ECO:0000256" key="10">
    <source>
        <dbReference type="ARBA" id="ARBA00054606"/>
    </source>
</evidence>
<dbReference type="SUPFAM" id="SSF53383">
    <property type="entry name" value="PLP-dependent transferases"/>
    <property type="match status" value="1"/>
</dbReference>
<feature type="binding site" evidence="11">
    <location>
        <begin position="125"/>
        <end position="127"/>
    </location>
    <ligand>
        <name>(6S)-5,6,7,8-tetrahydrofolate</name>
        <dbReference type="ChEBI" id="CHEBI:57453"/>
    </ligand>
</feature>
<dbReference type="FunFam" id="3.90.1150.10:FF:000072">
    <property type="entry name" value="Serine hydroxymethyltransferase"/>
    <property type="match status" value="1"/>
</dbReference>
<protein>
    <recommendedName>
        <fullName evidence="11">Serine hydroxymethyltransferase</fullName>
        <shortName evidence="11">SHMT</shortName>
        <shortName evidence="11">Serine methylase</shortName>
        <ecNumber evidence="11">2.1.2.1</ecNumber>
    </recommendedName>
</protein>
<dbReference type="GO" id="GO:0030170">
    <property type="term" value="F:pyridoxal phosphate binding"/>
    <property type="evidence" value="ECO:0007669"/>
    <property type="project" value="UniProtKB-UniRule"/>
</dbReference>
<sequence length="418" mass="45254">MIFDKDDFKAYDADLWNAIAKEEERQQNNIELIASENVVSKAVMAAQGSILTNKYAEGYPGRRYYGGTDVVDVVESLAIERAKEIFGAKFANVQPHSGSQANCAAYMALIEPGDTVMGMDLAAGGHLTHGAPVSFSGQTYNFVSYSVDPETELLDFDAILKQAQEVKPKLIVAGASAYSQIIDFSKFREIADAVGAKLMVDMAHIAGLVAAGLHPSPVPYAHITTTTTHKTLRGPRGGLILTNDEELAKKINSAIFPGIQGGPLEHVVAAKAVSFKEVLDPAFKEYAANVIKNSKAMVEVFLQDPDFRIISGGTENHLFLVDVTKVVENGKVAQNLLDEVNITLNKNSIPYETLSPFKTSGIRIGSAAITARGFGEEESRKVAELIIKTLKNAENEAVLEEVRSAVKELTDAFPLYED</sequence>
<organism evidence="14 15">
    <name type="scientific">Streptococcus mitis</name>
    <dbReference type="NCBI Taxonomy" id="28037"/>
    <lineage>
        <taxon>Bacteria</taxon>
        <taxon>Bacillati</taxon>
        <taxon>Bacillota</taxon>
        <taxon>Bacilli</taxon>
        <taxon>Lactobacillales</taxon>
        <taxon>Streptococcaceae</taxon>
        <taxon>Streptococcus</taxon>
        <taxon>Streptococcus mitis group</taxon>
    </lineage>
</organism>
<dbReference type="InterPro" id="IPR019798">
    <property type="entry name" value="Ser_HO-MeTrfase_PLP_BS"/>
</dbReference>
<dbReference type="PROSITE" id="PS00096">
    <property type="entry name" value="SHMT"/>
    <property type="match status" value="1"/>
</dbReference>
<keyword evidence="5 11" id="KW-0963">Cytoplasm</keyword>
<dbReference type="EMBL" id="JYGP01000002">
    <property type="protein sequence ID" value="KJQ68508.1"/>
    <property type="molecule type" value="Genomic_DNA"/>
</dbReference>
<evidence type="ECO:0000256" key="4">
    <source>
        <dbReference type="ARBA" id="ARBA00011738"/>
    </source>
</evidence>
<reference evidence="14 15" key="1">
    <citation type="submission" date="2015-02" db="EMBL/GenBank/DDBJ databases">
        <title>Evolution of amylase-binding proteins of oral streptococcal species.</title>
        <authorList>
            <person name="Haase E.M."/>
        </authorList>
    </citation>
    <scope>NUCLEOTIDE SEQUENCE [LARGE SCALE GENOMIC DNA]</scope>
    <source>
        <strain evidence="14 15">OT25</strain>
    </source>
</reference>
<dbReference type="GO" id="GO:0005829">
    <property type="term" value="C:cytosol"/>
    <property type="evidence" value="ECO:0007669"/>
    <property type="project" value="TreeGrafter"/>
</dbReference>
<gene>
    <name evidence="11 14" type="primary">glyA</name>
    <name evidence="14" type="ORF">TZ90_00875</name>
</gene>
<evidence type="ECO:0000256" key="3">
    <source>
        <dbReference type="ARBA" id="ARBA00006376"/>
    </source>
</evidence>
<dbReference type="Pfam" id="PF00464">
    <property type="entry name" value="SHMT"/>
    <property type="match status" value="1"/>
</dbReference>
<dbReference type="EC" id="2.1.2.1" evidence="11"/>
<feature type="domain" description="Serine hydroxymethyltransferase-like" evidence="13">
    <location>
        <begin position="9"/>
        <end position="386"/>
    </location>
</feature>
<dbReference type="PATRIC" id="fig|28037.212.peg.843"/>
<evidence type="ECO:0000256" key="5">
    <source>
        <dbReference type="ARBA" id="ARBA00022490"/>
    </source>
</evidence>
<feature type="site" description="Plays an important role in substrate specificity" evidence="11">
    <location>
        <position position="229"/>
    </location>
</feature>
<feature type="binding site" evidence="11">
    <location>
        <begin position="355"/>
        <end position="357"/>
    </location>
    <ligand>
        <name>(6S)-5,6,7,8-tetrahydrofolate</name>
        <dbReference type="ChEBI" id="CHEBI:57453"/>
    </ligand>
</feature>
<dbReference type="InterPro" id="IPR015424">
    <property type="entry name" value="PyrdxlP-dep_Trfase"/>
</dbReference>
<comment type="pathway">
    <text evidence="11">One-carbon metabolism; tetrahydrofolate interconversion.</text>
</comment>
<dbReference type="CDD" id="cd00378">
    <property type="entry name" value="SHMT"/>
    <property type="match status" value="1"/>
</dbReference>
<evidence type="ECO:0000256" key="8">
    <source>
        <dbReference type="ARBA" id="ARBA00022679"/>
    </source>
</evidence>
<dbReference type="GO" id="GO:0035999">
    <property type="term" value="P:tetrahydrofolate interconversion"/>
    <property type="evidence" value="ECO:0007669"/>
    <property type="project" value="UniProtKB-UniRule"/>
</dbReference>
<evidence type="ECO:0000256" key="6">
    <source>
        <dbReference type="ARBA" id="ARBA00022563"/>
    </source>
</evidence>
<evidence type="ECO:0000259" key="13">
    <source>
        <dbReference type="Pfam" id="PF00464"/>
    </source>
</evidence>
<dbReference type="HAMAP" id="MF_00051">
    <property type="entry name" value="SHMT"/>
    <property type="match status" value="1"/>
</dbReference>
<dbReference type="PANTHER" id="PTHR11680">
    <property type="entry name" value="SERINE HYDROXYMETHYLTRANSFERASE"/>
    <property type="match status" value="1"/>
</dbReference>
<dbReference type="InterPro" id="IPR015421">
    <property type="entry name" value="PyrdxlP-dep_Trfase_major"/>
</dbReference>
<evidence type="ECO:0000256" key="9">
    <source>
        <dbReference type="ARBA" id="ARBA00022898"/>
    </source>
</evidence>
<feature type="modified residue" description="N6-(pyridoxal phosphate)lysine" evidence="11 12">
    <location>
        <position position="230"/>
    </location>
</feature>
<dbReference type="AlphaFoldDB" id="A0A0F2DC93"/>